<evidence type="ECO:0000256" key="6">
    <source>
        <dbReference type="ARBA" id="ARBA00023212"/>
    </source>
</evidence>
<keyword evidence="4" id="KW-0963">Cytoplasm</keyword>
<dbReference type="OrthoDB" id="2119217at2759"/>
<evidence type="ECO:0000256" key="3">
    <source>
        <dbReference type="ARBA" id="ARBA00017206"/>
    </source>
</evidence>
<evidence type="ECO:0000313" key="10">
    <source>
        <dbReference type="Proteomes" id="UP001153620"/>
    </source>
</evidence>
<comment type="subcellular location">
    <subcellularLocation>
        <location evidence="1">Cytoplasm</location>
        <location evidence="1">Cytoskeleton</location>
        <location evidence="1">Cilium basal body</location>
    </subcellularLocation>
</comment>
<feature type="compositionally biased region" description="Basic and acidic residues" evidence="8">
    <location>
        <begin position="8"/>
        <end position="18"/>
    </location>
</feature>
<dbReference type="GO" id="GO:0060271">
    <property type="term" value="P:cilium assembly"/>
    <property type="evidence" value="ECO:0007669"/>
    <property type="project" value="TreeGrafter"/>
</dbReference>
<evidence type="ECO:0000313" key="9">
    <source>
        <dbReference type="EMBL" id="CAG9809820.1"/>
    </source>
</evidence>
<gene>
    <name evidence="9" type="ORF">CHIRRI_LOCUS12640</name>
</gene>
<dbReference type="EMBL" id="OU895879">
    <property type="protein sequence ID" value="CAG9809820.1"/>
    <property type="molecule type" value="Genomic_DNA"/>
</dbReference>
<keyword evidence="10" id="KW-1185">Reference proteome</keyword>
<keyword evidence="6" id="KW-0206">Cytoskeleton</keyword>
<feature type="region of interest" description="Disordered" evidence="8">
    <location>
        <begin position="1"/>
        <end position="72"/>
    </location>
</feature>
<dbReference type="AlphaFoldDB" id="A0A9N9WZD7"/>
<sequence length="353" mass="40583">MYSISKMDSYDEVHDVKNGRNIATPPDNSEELDLDVSSAVKFIQSEDEEREDERNFIPIERPLQMDNKPRLEKVDSLIKKPFRKLNIDSIEDTNNSTDSSSKSDDDDEDGPQYLKSHPNESGVMSDKLMPPKFEFNLKQFENLDSSFPAELKEIMQYIPKYTPQSIDIDYKLQVFIPDFIPSVGDTDCFLKIVTPNSMKSIENVQLNDINRLGLIVLDEPGEQSEEALLQIKLRSIFAKPLAAPSALAKSPKDIDKWIHEISSLHANRIHDNFMQQQQTQINIDNLMSEWPNAVEKKIEACYPTSNLDCSLSDYVRIICNLVDIPIDNVENHYDYIRALNVFFNLFIAIRNEK</sequence>
<evidence type="ECO:0000256" key="1">
    <source>
        <dbReference type="ARBA" id="ARBA00004120"/>
    </source>
</evidence>
<name>A0A9N9WZD7_9DIPT</name>
<protein>
    <recommendedName>
        <fullName evidence="3">Intraflagellar transport protein 46 homolog</fullName>
    </recommendedName>
</protein>
<dbReference type="PANTHER" id="PTHR13376:SF0">
    <property type="entry name" value="INTRAFLAGELLAR TRANSPORT PROTEIN 46 HOMOLOG"/>
    <property type="match status" value="1"/>
</dbReference>
<evidence type="ECO:0000256" key="8">
    <source>
        <dbReference type="SAM" id="MobiDB-lite"/>
    </source>
</evidence>
<evidence type="ECO:0000256" key="4">
    <source>
        <dbReference type="ARBA" id="ARBA00022490"/>
    </source>
</evidence>
<proteinExistence type="inferred from homology"/>
<keyword evidence="5" id="KW-0969">Cilium</keyword>
<evidence type="ECO:0000256" key="7">
    <source>
        <dbReference type="ARBA" id="ARBA00023273"/>
    </source>
</evidence>
<comment type="similarity">
    <text evidence="2">Belongs to the IFT46 family.</text>
</comment>
<reference evidence="9" key="2">
    <citation type="submission" date="2022-10" db="EMBL/GenBank/DDBJ databases">
        <authorList>
            <consortium name="ENA_rothamsted_submissions"/>
            <consortium name="culmorum"/>
            <person name="King R."/>
        </authorList>
    </citation>
    <scope>NUCLEOTIDE SEQUENCE</scope>
</reference>
<dbReference type="PANTHER" id="PTHR13376">
    <property type="entry name" value="INTRAFLAGELLAR TRANSPORT PROTEIN 46 HOMOLOG"/>
    <property type="match status" value="1"/>
</dbReference>
<evidence type="ECO:0000256" key="2">
    <source>
        <dbReference type="ARBA" id="ARBA00007700"/>
    </source>
</evidence>
<dbReference type="Pfam" id="PF12317">
    <property type="entry name" value="IFT46_B_C"/>
    <property type="match status" value="1"/>
</dbReference>
<dbReference type="GO" id="GO:0042073">
    <property type="term" value="P:intraciliary transport"/>
    <property type="evidence" value="ECO:0007669"/>
    <property type="project" value="InterPro"/>
</dbReference>
<organism evidence="9 10">
    <name type="scientific">Chironomus riparius</name>
    <dbReference type="NCBI Taxonomy" id="315576"/>
    <lineage>
        <taxon>Eukaryota</taxon>
        <taxon>Metazoa</taxon>
        <taxon>Ecdysozoa</taxon>
        <taxon>Arthropoda</taxon>
        <taxon>Hexapoda</taxon>
        <taxon>Insecta</taxon>
        <taxon>Pterygota</taxon>
        <taxon>Neoptera</taxon>
        <taxon>Endopterygota</taxon>
        <taxon>Diptera</taxon>
        <taxon>Nematocera</taxon>
        <taxon>Chironomoidea</taxon>
        <taxon>Chironomidae</taxon>
        <taxon>Chironominae</taxon>
        <taxon>Chironomus</taxon>
    </lineage>
</organism>
<dbReference type="GO" id="GO:0030992">
    <property type="term" value="C:intraciliary transport particle B"/>
    <property type="evidence" value="ECO:0007669"/>
    <property type="project" value="TreeGrafter"/>
</dbReference>
<reference evidence="9" key="1">
    <citation type="submission" date="2022-01" db="EMBL/GenBank/DDBJ databases">
        <authorList>
            <person name="King R."/>
        </authorList>
    </citation>
    <scope>NUCLEOTIDE SEQUENCE</scope>
</reference>
<evidence type="ECO:0000256" key="5">
    <source>
        <dbReference type="ARBA" id="ARBA00023069"/>
    </source>
</evidence>
<dbReference type="InterPro" id="IPR022088">
    <property type="entry name" value="Intraflagellar_transp_cmplxB"/>
</dbReference>
<dbReference type="GO" id="GO:0031514">
    <property type="term" value="C:motile cilium"/>
    <property type="evidence" value="ECO:0007669"/>
    <property type="project" value="TreeGrafter"/>
</dbReference>
<dbReference type="Proteomes" id="UP001153620">
    <property type="component" value="Chromosome 3"/>
</dbReference>
<dbReference type="GO" id="GO:0005815">
    <property type="term" value="C:microtubule organizing center"/>
    <property type="evidence" value="ECO:0007669"/>
    <property type="project" value="TreeGrafter"/>
</dbReference>
<feature type="region of interest" description="Disordered" evidence="8">
    <location>
        <begin position="89"/>
        <end position="127"/>
    </location>
</feature>
<accession>A0A9N9WZD7</accession>
<keyword evidence="7" id="KW-0966">Cell projection</keyword>